<dbReference type="KEGG" id="mmw:Mmwyl1_2424"/>
<dbReference type="eggNOG" id="COG3499">
    <property type="taxonomic scope" value="Bacteria"/>
</dbReference>
<protein>
    <submittedName>
        <fullName evidence="1">Uncharacterized protein</fullName>
    </submittedName>
</protein>
<dbReference type="AlphaFoldDB" id="A6VY17"/>
<name>A6VY17_MARMS</name>
<evidence type="ECO:0000313" key="1">
    <source>
        <dbReference type="EMBL" id="ABR71346.1"/>
    </source>
</evidence>
<dbReference type="STRING" id="400668.Mmwyl1_2424"/>
<gene>
    <name evidence="1" type="ordered locus">Mmwyl1_2424</name>
</gene>
<sequence length="90" mass="9834">MSRYGQKPMSQNTSQQLVNIAVIGTWFEGDGMANLKALCALQNQRAPLVLADGYGNSLGQWTVKRLQEKQGNIIDDSKGSSVTLDTYSLL</sequence>
<dbReference type="EMBL" id="CP000749">
    <property type="protein sequence ID" value="ABR71346.1"/>
    <property type="molecule type" value="Genomic_DNA"/>
</dbReference>
<accession>A6VY17</accession>
<reference evidence="1" key="1">
    <citation type="submission" date="2007-06" db="EMBL/GenBank/DDBJ databases">
        <title>Complete sequence of Marinomonas sp. MWYL1.</title>
        <authorList>
            <consortium name="US DOE Joint Genome Institute"/>
            <person name="Copeland A."/>
            <person name="Lucas S."/>
            <person name="Lapidus A."/>
            <person name="Barry K."/>
            <person name="Glavina del Rio T."/>
            <person name="Dalin E."/>
            <person name="Tice H."/>
            <person name="Pitluck S."/>
            <person name="Kiss H."/>
            <person name="Brettin T."/>
            <person name="Bruce D."/>
            <person name="Detter J.C."/>
            <person name="Han C."/>
            <person name="Schmutz J."/>
            <person name="Larimer F."/>
            <person name="Land M."/>
            <person name="Hauser L."/>
            <person name="Kyrpides N."/>
            <person name="Kim E."/>
            <person name="Johnston A.W.B."/>
            <person name="Todd J.D."/>
            <person name="Rogers R."/>
            <person name="Wexler M."/>
            <person name="Bond P.L."/>
            <person name="Li Y."/>
            <person name="Richardson P."/>
        </authorList>
    </citation>
    <scope>NUCLEOTIDE SEQUENCE [LARGE SCALE GENOMIC DNA]</scope>
    <source>
        <strain evidence="1">MWYL1</strain>
    </source>
</reference>
<dbReference type="InterPro" id="IPR009734">
    <property type="entry name" value="Myoviridae_GpU"/>
</dbReference>
<dbReference type="Pfam" id="PF06995">
    <property type="entry name" value="Phage_P2_GpU"/>
    <property type="match status" value="1"/>
</dbReference>
<proteinExistence type="predicted"/>
<organism evidence="1">
    <name type="scientific">Marinomonas sp. (strain MWYL1)</name>
    <dbReference type="NCBI Taxonomy" id="400668"/>
    <lineage>
        <taxon>Bacteria</taxon>
        <taxon>Pseudomonadati</taxon>
        <taxon>Pseudomonadota</taxon>
        <taxon>Gammaproteobacteria</taxon>
        <taxon>Oceanospirillales</taxon>
        <taxon>Oceanospirillaceae</taxon>
        <taxon>Marinomonas</taxon>
    </lineage>
</organism>
<dbReference type="HOGENOM" id="CLU_2437355_0_0_6"/>